<evidence type="ECO:0000256" key="2">
    <source>
        <dbReference type="ARBA" id="ARBA00022695"/>
    </source>
</evidence>
<comment type="catalytic activity">
    <reaction evidence="7">
        <text>[protein-PII]-uridylyl-L-tyrosine + H2O = [protein-PII]-L-tyrosine + UMP + H(+)</text>
        <dbReference type="Rhea" id="RHEA:48600"/>
        <dbReference type="Rhea" id="RHEA-COMP:12147"/>
        <dbReference type="Rhea" id="RHEA-COMP:12148"/>
        <dbReference type="ChEBI" id="CHEBI:15377"/>
        <dbReference type="ChEBI" id="CHEBI:15378"/>
        <dbReference type="ChEBI" id="CHEBI:46858"/>
        <dbReference type="ChEBI" id="CHEBI:57865"/>
        <dbReference type="ChEBI" id="CHEBI:90602"/>
    </reaction>
</comment>
<dbReference type="PROSITE" id="PS51671">
    <property type="entry name" value="ACT"/>
    <property type="match status" value="2"/>
</dbReference>
<reference evidence="12" key="1">
    <citation type="journal article" date="2019" name="Int. J. Syst. Evol. Microbiol.">
        <title>The Global Catalogue of Microorganisms (GCM) 10K type strain sequencing project: providing services to taxonomists for standard genome sequencing and annotation.</title>
        <authorList>
            <consortium name="The Broad Institute Genomics Platform"/>
            <consortium name="The Broad Institute Genome Sequencing Center for Infectious Disease"/>
            <person name="Wu L."/>
            <person name="Ma J."/>
        </authorList>
    </citation>
    <scope>NUCLEOTIDE SEQUENCE [LARGE SCALE GENOMIC DNA]</scope>
    <source>
        <strain evidence="12">JCM 16902</strain>
    </source>
</reference>
<dbReference type="InterPro" id="IPR006674">
    <property type="entry name" value="HD_domain"/>
</dbReference>
<dbReference type="CDD" id="cd04899">
    <property type="entry name" value="ACT_ACR-UUR-like_2"/>
    <property type="match status" value="1"/>
</dbReference>
<evidence type="ECO:0000256" key="8">
    <source>
        <dbReference type="SAM" id="MobiDB-lite"/>
    </source>
</evidence>
<comment type="domain">
    <text evidence="7">Has four distinct domains: an N-terminal nucleotidyltransferase (NT) domain responsible for UTase activity, a central HD domain that encodes UR activity, and two C-terminal ACT domains that seem to have a role in glutamine sensing.</text>
</comment>
<keyword evidence="3" id="KW-0677">Repeat</keyword>
<dbReference type="PROSITE" id="PS51831">
    <property type="entry name" value="HD"/>
    <property type="match status" value="1"/>
</dbReference>
<dbReference type="Pfam" id="PF01909">
    <property type="entry name" value="NTP_transf_2"/>
    <property type="match status" value="1"/>
</dbReference>
<dbReference type="Gene3D" id="1.10.3090.10">
    <property type="entry name" value="cca-adding enzyme, domain 2"/>
    <property type="match status" value="1"/>
</dbReference>
<proteinExistence type="inferred from homology"/>
<dbReference type="SUPFAM" id="SSF109604">
    <property type="entry name" value="HD-domain/PDEase-like"/>
    <property type="match status" value="1"/>
</dbReference>
<keyword evidence="2 7" id="KW-0548">Nucleotidyltransferase</keyword>
<dbReference type="PANTHER" id="PTHR47320">
    <property type="entry name" value="BIFUNCTIONAL URIDYLYLTRANSFERASE/URIDYLYL-REMOVING ENZYME"/>
    <property type="match status" value="1"/>
</dbReference>
<feature type="region of interest" description="Uridylyltransferase" evidence="7">
    <location>
        <begin position="1"/>
        <end position="345"/>
    </location>
</feature>
<dbReference type="HAMAP" id="MF_00277">
    <property type="entry name" value="PII_uridylyl_transf"/>
    <property type="match status" value="1"/>
</dbReference>
<feature type="domain" description="ACT" evidence="9">
    <location>
        <begin position="763"/>
        <end position="840"/>
    </location>
</feature>
<name>A0ABP6Z1N2_9ACTN</name>
<dbReference type="InterPro" id="IPR013546">
    <property type="entry name" value="PII_UdlTrfase/GS_AdlTrfase"/>
</dbReference>
<evidence type="ECO:0000256" key="4">
    <source>
        <dbReference type="ARBA" id="ARBA00022801"/>
    </source>
</evidence>
<comment type="cofactor">
    <cofactor evidence="7">
        <name>Mg(2+)</name>
        <dbReference type="ChEBI" id="CHEBI:18420"/>
    </cofactor>
</comment>
<dbReference type="Pfam" id="PF08335">
    <property type="entry name" value="GlnD_UR_UTase"/>
    <property type="match status" value="1"/>
</dbReference>
<comment type="catalytic activity">
    <reaction evidence="7">
        <text>[protein-PII]-L-tyrosine + UTP = [protein-PII]-uridylyl-L-tyrosine + diphosphate</text>
        <dbReference type="Rhea" id="RHEA:13673"/>
        <dbReference type="Rhea" id="RHEA-COMP:12147"/>
        <dbReference type="Rhea" id="RHEA-COMP:12148"/>
        <dbReference type="ChEBI" id="CHEBI:33019"/>
        <dbReference type="ChEBI" id="CHEBI:46398"/>
        <dbReference type="ChEBI" id="CHEBI:46858"/>
        <dbReference type="ChEBI" id="CHEBI:90602"/>
        <dbReference type="EC" id="2.7.7.59"/>
    </reaction>
</comment>
<dbReference type="Pfam" id="PF01966">
    <property type="entry name" value="HD"/>
    <property type="match status" value="1"/>
</dbReference>
<dbReference type="SUPFAM" id="SSF81593">
    <property type="entry name" value="Nucleotidyltransferase substrate binding subunit/domain"/>
    <property type="match status" value="1"/>
</dbReference>
<dbReference type="RefSeq" id="WP_231487418.1">
    <property type="nucleotide sequence ID" value="NZ_BAAAZO010000001.1"/>
</dbReference>
<dbReference type="SUPFAM" id="SSF55021">
    <property type="entry name" value="ACT-like"/>
    <property type="match status" value="2"/>
</dbReference>
<dbReference type="InterPro" id="IPR002934">
    <property type="entry name" value="Polymerase_NTP_transf_dom"/>
</dbReference>
<keyword evidence="5 7" id="KW-0460">Magnesium</keyword>
<comment type="caution">
    <text evidence="7">Lacks conserved residue(s) required for the propagation of feature annotation.</text>
</comment>
<dbReference type="EC" id="2.7.7.59" evidence="7"/>
<dbReference type="PIRSF" id="PIRSF006288">
    <property type="entry name" value="PII_uridyltransf"/>
    <property type="match status" value="1"/>
</dbReference>
<comment type="activity regulation">
    <text evidence="7">Uridylyltransferase (UTase) activity is inhibited by glutamine, while glutamine activates uridylyl-removing (UR) activity.</text>
</comment>
<dbReference type="CDD" id="cd00077">
    <property type="entry name" value="HDc"/>
    <property type="match status" value="1"/>
</dbReference>
<evidence type="ECO:0000313" key="12">
    <source>
        <dbReference type="Proteomes" id="UP001501074"/>
    </source>
</evidence>
<keyword evidence="12" id="KW-1185">Reference proteome</keyword>
<comment type="similarity">
    <text evidence="7">Belongs to the GlnD family.</text>
</comment>
<evidence type="ECO:0000313" key="11">
    <source>
        <dbReference type="EMBL" id="GAA3595992.1"/>
    </source>
</evidence>
<sequence>MTAGQFEGLDDGPSENIPHDDDETAEDLARAAAHAARDLRKERLTLALRGGTAGPERRRAMTTMVEKALQLDWAAAVAPLNDRPKRRRQSGLDGLALAAVGSVARGQTGPASDLDLVLLHDGRRLPADEVGELAQRLWYPLWDGGLRLDHSVRTPNQCREVASADLSAAIGLLDLRVIAGDAALVVKTRTSLLSDWRGGIRRRLPQLLESLDERAQRYGEAAHLLEPDLKEARGGLRDVTVLRALAASWVTDRPHGSVDEVHELLLDVRDSLQAVTGKNNDRLLLPEQDAVAVLCGLTDADELLARVADCTRSIAYAVDVTARRARQSLPTRRLRPGPRRPRLRPLGHGLVEHDGEVVLGVGVEAAQDPVLPIRAAATAVRAGLPLSPVTVEHLAQDCPPLPDPWPTAARDEFVGMLAGGPSLAQVWESLDRAGVISRWIPEWTAVRNRPQRNAIHRHTVDRHLIETVIQIQGALRDTSRPDLLVLAALLHDIGKIAGAQDHSIAGAPIAGKVARRMGLSEEDSELIERLVREHLTLIELATRRDPDDPRTVEALVGAVGERQETLHLLRALTEADATAVGSVAWTAWRARLVDDLMARAATALSGEEPPGPAPIAQAEVELVRTVLADGRPRVAVTPMDELFTVTVVAPDRSGLLADIAGVLASFRLTVKSALVRTVGSDHLGEQVEGDHDIDIAVDTWWVESRGDMPPPELLEQHLRRLSEGDQSVLEPLIRRDAGFRSRAGAPARPRVVLLPGASEDATVLEVRAADRPGLMHAIGSALAGVGVDLRSAHVATHAGQAVDVLYVCEHGGGPLAPPRVAETVSVLVDAGSVPSAGRPV</sequence>
<dbReference type="InterPro" id="IPR043519">
    <property type="entry name" value="NT_sf"/>
</dbReference>
<comment type="caution">
    <text evidence="11">The sequence shown here is derived from an EMBL/GenBank/DDBJ whole genome shotgun (WGS) entry which is preliminary data.</text>
</comment>
<evidence type="ECO:0000259" key="9">
    <source>
        <dbReference type="PROSITE" id="PS51671"/>
    </source>
</evidence>
<comment type="function">
    <text evidence="7">Modifies, by uridylylation and deuridylylation, the PII regulatory proteins (GlnB and homologs), in response to the nitrogen status of the cell that GlnD senses through the glutamine level. Under low glutamine levels, catalyzes the conversion of the PII proteins and UTP to PII-UMP and PPi, while under higher glutamine levels, GlnD hydrolyzes PII-UMP to PII and UMP (deuridylylation). Thus, controls uridylylation state and activity of the PII proteins, and plays an important role in the regulation of nitrogen metabolism.</text>
</comment>
<keyword evidence="6 7" id="KW-0511">Multifunctional enzyme</keyword>
<organism evidence="11 12">
    <name type="scientific">Kineosporia mesophila</name>
    <dbReference type="NCBI Taxonomy" id="566012"/>
    <lineage>
        <taxon>Bacteria</taxon>
        <taxon>Bacillati</taxon>
        <taxon>Actinomycetota</taxon>
        <taxon>Actinomycetes</taxon>
        <taxon>Kineosporiales</taxon>
        <taxon>Kineosporiaceae</taxon>
        <taxon>Kineosporia</taxon>
    </lineage>
</organism>
<evidence type="ECO:0000256" key="6">
    <source>
        <dbReference type="ARBA" id="ARBA00023268"/>
    </source>
</evidence>
<dbReference type="GO" id="GO:0016779">
    <property type="term" value="F:nucleotidyltransferase activity"/>
    <property type="evidence" value="ECO:0007669"/>
    <property type="project" value="UniProtKB-KW"/>
</dbReference>
<dbReference type="NCBIfam" id="NF002895">
    <property type="entry name" value="PRK03381.1"/>
    <property type="match status" value="1"/>
</dbReference>
<evidence type="ECO:0000256" key="5">
    <source>
        <dbReference type="ARBA" id="ARBA00022842"/>
    </source>
</evidence>
<evidence type="ECO:0000259" key="10">
    <source>
        <dbReference type="PROSITE" id="PS51831"/>
    </source>
</evidence>
<dbReference type="InterPro" id="IPR002912">
    <property type="entry name" value="ACT_dom"/>
</dbReference>
<feature type="domain" description="HD" evidence="10">
    <location>
        <begin position="460"/>
        <end position="566"/>
    </location>
</feature>
<evidence type="ECO:0000256" key="3">
    <source>
        <dbReference type="ARBA" id="ARBA00022737"/>
    </source>
</evidence>
<keyword evidence="1 7" id="KW-0808">Transferase</keyword>
<keyword evidence="4 7" id="KW-0378">Hydrolase</keyword>
<dbReference type="InterPro" id="IPR010043">
    <property type="entry name" value="UTase/UR"/>
</dbReference>
<protein>
    <recommendedName>
        <fullName evidence="7">Bifunctional uridylyltransferase/uridylyl-removing enzyme</fullName>
        <shortName evidence="7">UTase/UR</shortName>
    </recommendedName>
    <alternativeName>
        <fullName evidence="7">Bifunctional [protein-PII] modification enzyme</fullName>
    </alternativeName>
    <alternativeName>
        <fullName evidence="7">Bifunctional nitrogen sensor protein</fullName>
    </alternativeName>
    <domain>
        <recommendedName>
            <fullName evidence="7">[Protein-PII] uridylyltransferase</fullName>
            <shortName evidence="7">PII uridylyltransferase</shortName>
            <shortName evidence="7">UTase</shortName>
            <ecNumber evidence="7">2.7.7.59</ecNumber>
        </recommendedName>
    </domain>
    <domain>
        <recommendedName>
            <fullName evidence="7">[Protein-PII]-UMP uridylyl-removing enzyme</fullName>
            <shortName evidence="7">UR</shortName>
            <ecNumber evidence="7">3.1.4.-</ecNumber>
        </recommendedName>
    </domain>
</protein>
<evidence type="ECO:0000256" key="7">
    <source>
        <dbReference type="HAMAP-Rule" id="MF_00277"/>
    </source>
</evidence>
<dbReference type="CDD" id="cd05401">
    <property type="entry name" value="NT_GlnE_GlnD_like"/>
    <property type="match status" value="1"/>
</dbReference>
<dbReference type="PANTHER" id="PTHR47320:SF1">
    <property type="entry name" value="BIFUNCTIONAL URIDYLYLTRANSFERASE_URIDYLYL-REMOVING ENZYME"/>
    <property type="match status" value="1"/>
</dbReference>
<feature type="domain" description="ACT" evidence="9">
    <location>
        <begin position="644"/>
        <end position="736"/>
    </location>
</feature>
<evidence type="ECO:0000256" key="1">
    <source>
        <dbReference type="ARBA" id="ARBA00022679"/>
    </source>
</evidence>
<dbReference type="InterPro" id="IPR045865">
    <property type="entry name" value="ACT-like_dom_sf"/>
</dbReference>
<dbReference type="EC" id="3.1.4.-" evidence="7"/>
<accession>A0ABP6Z1N2</accession>
<dbReference type="EMBL" id="BAAAZO010000001">
    <property type="protein sequence ID" value="GAA3595992.1"/>
    <property type="molecule type" value="Genomic_DNA"/>
</dbReference>
<dbReference type="SMART" id="SM00471">
    <property type="entry name" value="HDc"/>
    <property type="match status" value="1"/>
</dbReference>
<dbReference type="Pfam" id="PF01842">
    <property type="entry name" value="ACT"/>
    <property type="match status" value="1"/>
</dbReference>
<dbReference type="InterPro" id="IPR003607">
    <property type="entry name" value="HD/PDEase_dom"/>
</dbReference>
<gene>
    <name evidence="7" type="primary">glnD</name>
    <name evidence="11" type="ORF">GCM10022223_08980</name>
</gene>
<dbReference type="Proteomes" id="UP001501074">
    <property type="component" value="Unassembled WGS sequence"/>
</dbReference>
<dbReference type="SUPFAM" id="SSF81301">
    <property type="entry name" value="Nucleotidyltransferase"/>
    <property type="match status" value="1"/>
</dbReference>
<feature type="region of interest" description="Disordered" evidence="8">
    <location>
        <begin position="1"/>
        <end position="24"/>
    </location>
</feature>